<protein>
    <submittedName>
        <fullName evidence="1">Uncharacterized protein</fullName>
    </submittedName>
</protein>
<keyword evidence="2" id="KW-1185">Reference proteome</keyword>
<dbReference type="STRING" id="762968.HMPREF9441_03205"/>
<dbReference type="HOGENOM" id="CLU_3313979_0_0_10"/>
<dbReference type="AlphaFoldDB" id="G5SUZ0"/>
<sequence>MSAETNENEVFSFGFAEPNPIFAIAKIGKMNAETDEKQG</sequence>
<reference evidence="1 2" key="1">
    <citation type="submission" date="2011-03" db="EMBL/GenBank/DDBJ databases">
        <authorList>
            <person name="Weinstock G."/>
            <person name="Sodergren E."/>
            <person name="Clifton S."/>
            <person name="Fulton L."/>
            <person name="Fulton B."/>
            <person name="Courtney L."/>
            <person name="Fronick C."/>
            <person name="Harrison M."/>
            <person name="Strong C."/>
            <person name="Farmer C."/>
            <person name="Delahaunty K."/>
            <person name="Markovic C."/>
            <person name="Hall O."/>
            <person name="Minx P."/>
            <person name="Tomlinson C."/>
            <person name="Mitreva M."/>
            <person name="Hou S."/>
            <person name="Chen J."/>
            <person name="Wollam A."/>
            <person name="Pepin K.H."/>
            <person name="Johnson M."/>
            <person name="Bhonagiri V."/>
            <person name="Zhang X."/>
            <person name="Suruliraj S."/>
            <person name="Warren W."/>
            <person name="Chinwalla A."/>
            <person name="Mardis E.R."/>
            <person name="Wilson R.K."/>
        </authorList>
    </citation>
    <scope>NUCLEOTIDE SEQUENCE [LARGE SCALE GENOMIC DNA]</scope>
    <source>
        <strain evidence="1 2">YIT 11840</strain>
    </source>
</reference>
<name>G5SUZ0_9BACT</name>
<evidence type="ECO:0000313" key="1">
    <source>
        <dbReference type="EMBL" id="EHG99057.1"/>
    </source>
</evidence>
<evidence type="ECO:0000313" key="2">
    <source>
        <dbReference type="Proteomes" id="UP000003598"/>
    </source>
</evidence>
<proteinExistence type="predicted"/>
<accession>G5SUZ0</accession>
<organism evidence="1 2">
    <name type="scientific">Paraprevotella clara YIT 11840</name>
    <dbReference type="NCBI Taxonomy" id="762968"/>
    <lineage>
        <taxon>Bacteria</taxon>
        <taxon>Pseudomonadati</taxon>
        <taxon>Bacteroidota</taxon>
        <taxon>Bacteroidia</taxon>
        <taxon>Bacteroidales</taxon>
        <taxon>Prevotellaceae</taxon>
        <taxon>Paraprevotella</taxon>
    </lineage>
</organism>
<gene>
    <name evidence="1" type="ORF">HMPREF9441_03205</name>
</gene>
<comment type="caution">
    <text evidence="1">The sequence shown here is derived from an EMBL/GenBank/DDBJ whole genome shotgun (WGS) entry which is preliminary data.</text>
</comment>
<dbReference type="Proteomes" id="UP000003598">
    <property type="component" value="Unassembled WGS sequence"/>
</dbReference>
<dbReference type="EMBL" id="AFFY01000047">
    <property type="protein sequence ID" value="EHG99057.1"/>
    <property type="molecule type" value="Genomic_DNA"/>
</dbReference>